<evidence type="ECO:0000256" key="5">
    <source>
        <dbReference type="ARBA" id="ARBA00023002"/>
    </source>
</evidence>
<gene>
    <name evidence="9" type="ORF">DDF84_027520</name>
</gene>
<dbReference type="EMBL" id="CP037901">
    <property type="protein sequence ID" value="QBP13380.1"/>
    <property type="molecule type" value="Genomic_DNA"/>
</dbReference>
<dbReference type="Proteomes" id="UP000253772">
    <property type="component" value="Chromosome c2"/>
</dbReference>
<comment type="similarity">
    <text evidence="2">Belongs to the acyl-CoA dehydrogenase family.</text>
</comment>
<dbReference type="Pfam" id="PF02770">
    <property type="entry name" value="Acyl-CoA_dh_M"/>
    <property type="match status" value="1"/>
</dbReference>
<reference evidence="9 10" key="1">
    <citation type="submission" date="2019-03" db="EMBL/GenBank/DDBJ databases">
        <title>Comparative insights into the high quality Complete genome sequence of highly metal resistant Cupriavidus metallidurans strain BS1 isolated from a gold-copper mine.</title>
        <authorList>
            <person name="Mazhar H.S."/>
            <person name="Rensing C."/>
        </authorList>
    </citation>
    <scope>NUCLEOTIDE SEQUENCE [LARGE SCALE GENOMIC DNA]</scope>
    <source>
        <strain evidence="9 10">BS1</strain>
    </source>
</reference>
<keyword evidence="3" id="KW-0285">Flavoprotein</keyword>
<protein>
    <submittedName>
        <fullName evidence="9">Acyl-CoA dehydrogenase</fullName>
    </submittedName>
</protein>
<dbReference type="SUPFAM" id="SSF56645">
    <property type="entry name" value="Acyl-CoA dehydrogenase NM domain-like"/>
    <property type="match status" value="1"/>
</dbReference>
<evidence type="ECO:0000313" key="9">
    <source>
        <dbReference type="EMBL" id="QBP13380.1"/>
    </source>
</evidence>
<dbReference type="Gene3D" id="1.10.540.10">
    <property type="entry name" value="Acyl-CoA dehydrogenase/oxidase, N-terminal domain"/>
    <property type="match status" value="1"/>
</dbReference>
<keyword evidence="4" id="KW-0274">FAD</keyword>
<dbReference type="RefSeq" id="WP_017510932.1">
    <property type="nucleotide sequence ID" value="NZ_CP037901.1"/>
</dbReference>
<evidence type="ECO:0000313" key="10">
    <source>
        <dbReference type="Proteomes" id="UP000253772"/>
    </source>
</evidence>
<dbReference type="InterPro" id="IPR006089">
    <property type="entry name" value="Acyl-CoA_DH_CS"/>
</dbReference>
<evidence type="ECO:0000256" key="4">
    <source>
        <dbReference type="ARBA" id="ARBA00022827"/>
    </source>
</evidence>
<evidence type="ECO:0000256" key="2">
    <source>
        <dbReference type="ARBA" id="ARBA00009347"/>
    </source>
</evidence>
<dbReference type="PANTHER" id="PTHR43884:SF12">
    <property type="entry name" value="ISOVALERYL-COA DEHYDROGENASE, MITOCHONDRIAL-RELATED"/>
    <property type="match status" value="1"/>
</dbReference>
<dbReference type="InterPro" id="IPR013786">
    <property type="entry name" value="AcylCoA_DH/ox_N"/>
</dbReference>
<dbReference type="GO" id="GO:0050660">
    <property type="term" value="F:flavin adenine dinucleotide binding"/>
    <property type="evidence" value="ECO:0007669"/>
    <property type="project" value="InterPro"/>
</dbReference>
<dbReference type="SUPFAM" id="SSF47203">
    <property type="entry name" value="Acyl-CoA dehydrogenase C-terminal domain-like"/>
    <property type="match status" value="1"/>
</dbReference>
<dbReference type="GO" id="GO:0003995">
    <property type="term" value="F:acyl-CoA dehydrogenase activity"/>
    <property type="evidence" value="ECO:0007669"/>
    <property type="project" value="InterPro"/>
</dbReference>
<evidence type="ECO:0000256" key="3">
    <source>
        <dbReference type="ARBA" id="ARBA00022630"/>
    </source>
</evidence>
<dbReference type="FunFam" id="1.20.140.10:FF:000001">
    <property type="entry name" value="Acyl-CoA dehydrogenase"/>
    <property type="match status" value="1"/>
</dbReference>
<dbReference type="InterPro" id="IPR009100">
    <property type="entry name" value="AcylCoA_DH/oxidase_NM_dom_sf"/>
</dbReference>
<evidence type="ECO:0000256" key="1">
    <source>
        <dbReference type="ARBA" id="ARBA00001974"/>
    </source>
</evidence>
<dbReference type="AlphaFoldDB" id="A0A482J2X1"/>
<feature type="domain" description="Acyl-CoA oxidase/dehydrogenase middle" evidence="7">
    <location>
        <begin position="126"/>
        <end position="220"/>
    </location>
</feature>
<dbReference type="PROSITE" id="PS00073">
    <property type="entry name" value="ACYL_COA_DH_2"/>
    <property type="match status" value="1"/>
</dbReference>
<dbReference type="PROSITE" id="PS00072">
    <property type="entry name" value="ACYL_COA_DH_1"/>
    <property type="match status" value="1"/>
</dbReference>
<feature type="domain" description="Acyl-CoA dehydrogenase/oxidase N-terminal" evidence="8">
    <location>
        <begin position="11"/>
        <end position="122"/>
    </location>
</feature>
<dbReference type="PANTHER" id="PTHR43884">
    <property type="entry name" value="ACYL-COA DEHYDROGENASE"/>
    <property type="match status" value="1"/>
</dbReference>
<accession>A0A482J2X1</accession>
<organism evidence="9 10">
    <name type="scientific">Cupriavidus metallidurans</name>
    <dbReference type="NCBI Taxonomy" id="119219"/>
    <lineage>
        <taxon>Bacteria</taxon>
        <taxon>Pseudomonadati</taxon>
        <taxon>Pseudomonadota</taxon>
        <taxon>Betaproteobacteria</taxon>
        <taxon>Burkholderiales</taxon>
        <taxon>Burkholderiaceae</taxon>
        <taxon>Cupriavidus</taxon>
    </lineage>
</organism>
<dbReference type="Gene3D" id="1.20.140.10">
    <property type="entry name" value="Butyryl-CoA Dehydrogenase, subunit A, domain 3"/>
    <property type="match status" value="1"/>
</dbReference>
<keyword evidence="5" id="KW-0560">Oxidoreductase</keyword>
<evidence type="ECO:0000259" key="6">
    <source>
        <dbReference type="Pfam" id="PF00441"/>
    </source>
</evidence>
<dbReference type="InterPro" id="IPR037069">
    <property type="entry name" value="AcylCoA_DH/ox_N_sf"/>
</dbReference>
<feature type="domain" description="Acyl-CoA dehydrogenase/oxidase C-terminal" evidence="6">
    <location>
        <begin position="233"/>
        <end position="380"/>
    </location>
</feature>
<dbReference type="InterPro" id="IPR006091">
    <property type="entry name" value="Acyl-CoA_Oxase/DH_mid-dom"/>
</dbReference>
<sequence>MSQTRRLIFDADHEQFRASVARFVQNEITPYVDHWREQGCCDRAIFEKAGEQGLLLMWADEAYGGAGVTDFRYEQILFEELIRHGDVGVYLTLHSRLVAPYIGRLGTEAQKRRWLTGAASGKTILAIAMTEPGAGSDLAGIGARAERRDGGWVINGAKTFISNGLNADAVIVVARTNPDERRAFGLFVVERGMAGFERGRRLKKLGLDAQDTAELFFNDVFVPDENVLGNPARGFAYLAEGLEEERLLCACQSIAHAQSAFDLTLPYVKERRAFGRPIGALQNTRFVLARRRAELDAMQIWLDALVVEHNAGRLDAVTAASAKLLSTELENRVIDDCLQLHGGSGYMDEYRISRMYRDARVSRIFAGASEIMLEIISRSLGLTEKMD</sequence>
<dbReference type="Gene3D" id="2.40.110.10">
    <property type="entry name" value="Butyryl-CoA Dehydrogenase, subunit A, domain 2"/>
    <property type="match status" value="1"/>
</dbReference>
<dbReference type="InterPro" id="IPR036250">
    <property type="entry name" value="AcylCo_DH-like_C"/>
</dbReference>
<evidence type="ECO:0000259" key="7">
    <source>
        <dbReference type="Pfam" id="PF02770"/>
    </source>
</evidence>
<proteinExistence type="inferred from homology"/>
<dbReference type="OrthoDB" id="9770681at2"/>
<dbReference type="Pfam" id="PF00441">
    <property type="entry name" value="Acyl-CoA_dh_1"/>
    <property type="match status" value="1"/>
</dbReference>
<dbReference type="InterPro" id="IPR009075">
    <property type="entry name" value="AcylCo_DH/oxidase_C"/>
</dbReference>
<dbReference type="Pfam" id="PF02771">
    <property type="entry name" value="Acyl-CoA_dh_N"/>
    <property type="match status" value="1"/>
</dbReference>
<evidence type="ECO:0000259" key="8">
    <source>
        <dbReference type="Pfam" id="PF02771"/>
    </source>
</evidence>
<dbReference type="FunFam" id="2.40.110.10:FF:000002">
    <property type="entry name" value="Acyl-CoA dehydrogenase fadE12"/>
    <property type="match status" value="1"/>
</dbReference>
<dbReference type="InterPro" id="IPR046373">
    <property type="entry name" value="Acyl-CoA_Oxase/DH_mid-dom_sf"/>
</dbReference>
<name>A0A482J2X1_9BURK</name>
<comment type="cofactor">
    <cofactor evidence="1">
        <name>FAD</name>
        <dbReference type="ChEBI" id="CHEBI:57692"/>
    </cofactor>
</comment>